<dbReference type="EMBL" id="HBHI01014935">
    <property type="protein sequence ID" value="CAD9673648.1"/>
    <property type="molecule type" value="Transcribed_RNA"/>
</dbReference>
<proteinExistence type="predicted"/>
<sequence>MKAVCFILSLLFAVSAGFAPNASTRHHSSVSLQATRNNKDIMNEFTKKTTIAAASIMAAVSTSPLIALAEEDYEYGAVDAPISIAVGGGILAVLTALLPLFLQGGEEAFEEMKDTDKNTWGK</sequence>
<feature type="chain" id="PRO_5031002660" evidence="2">
    <location>
        <begin position="18"/>
        <end position="122"/>
    </location>
</feature>
<accession>A0A7S2RKC6</accession>
<gene>
    <name evidence="3" type="ORF">EANT1437_LOCUS7639</name>
</gene>
<keyword evidence="1" id="KW-1133">Transmembrane helix</keyword>
<name>A0A7S2RKC6_9STRA</name>
<keyword evidence="2" id="KW-0732">Signal</keyword>
<keyword evidence="1" id="KW-0472">Membrane</keyword>
<organism evidence="3">
    <name type="scientific">Eucampia antarctica</name>
    <dbReference type="NCBI Taxonomy" id="49252"/>
    <lineage>
        <taxon>Eukaryota</taxon>
        <taxon>Sar</taxon>
        <taxon>Stramenopiles</taxon>
        <taxon>Ochrophyta</taxon>
        <taxon>Bacillariophyta</taxon>
        <taxon>Mediophyceae</taxon>
        <taxon>Biddulphiophycidae</taxon>
        <taxon>Hemiaulales</taxon>
        <taxon>Hemiaulaceae</taxon>
        <taxon>Eucampia</taxon>
    </lineage>
</organism>
<evidence type="ECO:0000256" key="1">
    <source>
        <dbReference type="SAM" id="Phobius"/>
    </source>
</evidence>
<protein>
    <submittedName>
        <fullName evidence="3">Uncharacterized protein</fullName>
    </submittedName>
</protein>
<keyword evidence="1" id="KW-0812">Transmembrane</keyword>
<evidence type="ECO:0000256" key="2">
    <source>
        <dbReference type="SAM" id="SignalP"/>
    </source>
</evidence>
<feature type="transmembrane region" description="Helical" evidence="1">
    <location>
        <begin position="80"/>
        <end position="102"/>
    </location>
</feature>
<evidence type="ECO:0000313" key="3">
    <source>
        <dbReference type="EMBL" id="CAD9673648.1"/>
    </source>
</evidence>
<feature type="signal peptide" evidence="2">
    <location>
        <begin position="1"/>
        <end position="17"/>
    </location>
</feature>
<reference evidence="3" key="1">
    <citation type="submission" date="2021-01" db="EMBL/GenBank/DDBJ databases">
        <authorList>
            <person name="Corre E."/>
            <person name="Pelletier E."/>
            <person name="Niang G."/>
            <person name="Scheremetjew M."/>
            <person name="Finn R."/>
            <person name="Kale V."/>
            <person name="Holt S."/>
            <person name="Cochrane G."/>
            <person name="Meng A."/>
            <person name="Brown T."/>
            <person name="Cohen L."/>
        </authorList>
    </citation>
    <scope>NUCLEOTIDE SEQUENCE</scope>
    <source>
        <strain evidence="3">CCMP1452</strain>
    </source>
</reference>
<feature type="transmembrane region" description="Helical" evidence="1">
    <location>
        <begin position="49"/>
        <end position="68"/>
    </location>
</feature>
<dbReference type="AlphaFoldDB" id="A0A7S2RKC6"/>